<evidence type="ECO:0000313" key="7">
    <source>
        <dbReference type="Proteomes" id="UP000792457"/>
    </source>
</evidence>
<gene>
    <name evidence="6" type="ORF">J437_LFUL004176</name>
</gene>
<evidence type="ECO:0000256" key="2">
    <source>
        <dbReference type="ARBA" id="ARBA00016807"/>
    </source>
</evidence>
<comment type="function">
    <text evidence="3">Involved in transvection phenomena (= synapsis-dependent gene expression), where the synaptic pairing of chromosomes carrying genes with which zeste interacts influences the expression of these genes. Zeste binds to DNA and stimulates transcription from a nearby promoter.</text>
</comment>
<dbReference type="OrthoDB" id="7540822at2759"/>
<dbReference type="InterPro" id="IPR028002">
    <property type="entry name" value="Myb_DNA-bind_5"/>
</dbReference>
<evidence type="ECO:0000256" key="1">
    <source>
        <dbReference type="ARBA" id="ARBA00011764"/>
    </source>
</evidence>
<feature type="compositionally biased region" description="Low complexity" evidence="4">
    <location>
        <begin position="154"/>
        <end position="166"/>
    </location>
</feature>
<sequence>MVDEGLGTLKRISGEQREAMLSSMEANPDMARNRISGPNALVAKATKWRELASILNAASTGVSVTLEKWMKSWQDWKSDIQAKVSRLRHHAAGTGGQPSMTTSLTALEERLLKFLGETAVSGIFGKIDPLEIVTVCTDGTIEFTITEEESSLLSSPSTYSSASSETPTKRRKLSVAHDELDVKFLETNDRTAAAIEKMSEYNEEDDQCQ</sequence>
<keyword evidence="7" id="KW-1185">Reference proteome</keyword>
<dbReference type="PANTHER" id="PTHR23098:SF16">
    <property type="entry name" value="REGULATORY PROTEIN ZESTE"/>
    <property type="match status" value="1"/>
</dbReference>
<organism evidence="6 7">
    <name type="scientific">Ladona fulva</name>
    <name type="common">Scarce chaser dragonfly</name>
    <name type="synonym">Libellula fulva</name>
    <dbReference type="NCBI Taxonomy" id="123851"/>
    <lineage>
        <taxon>Eukaryota</taxon>
        <taxon>Metazoa</taxon>
        <taxon>Ecdysozoa</taxon>
        <taxon>Arthropoda</taxon>
        <taxon>Hexapoda</taxon>
        <taxon>Insecta</taxon>
        <taxon>Pterygota</taxon>
        <taxon>Palaeoptera</taxon>
        <taxon>Odonata</taxon>
        <taxon>Epiprocta</taxon>
        <taxon>Anisoptera</taxon>
        <taxon>Libelluloidea</taxon>
        <taxon>Libellulidae</taxon>
        <taxon>Ladona</taxon>
    </lineage>
</organism>
<comment type="caution">
    <text evidence="6">The sequence shown here is derived from an EMBL/GenBank/DDBJ whole genome shotgun (WGS) entry which is preliminary data.</text>
</comment>
<name>A0A8K0K079_LADFU</name>
<evidence type="ECO:0000256" key="4">
    <source>
        <dbReference type="SAM" id="MobiDB-lite"/>
    </source>
</evidence>
<dbReference type="Proteomes" id="UP000792457">
    <property type="component" value="Unassembled WGS sequence"/>
</dbReference>
<evidence type="ECO:0000259" key="5">
    <source>
        <dbReference type="Pfam" id="PF13873"/>
    </source>
</evidence>
<dbReference type="Pfam" id="PF13873">
    <property type="entry name" value="Myb_DNA-bind_5"/>
    <property type="match status" value="1"/>
</dbReference>
<dbReference type="EMBL" id="KZ308244">
    <property type="protein sequence ID" value="KAG8225608.1"/>
    <property type="molecule type" value="Genomic_DNA"/>
</dbReference>
<feature type="domain" description="Myb/SANT-like DNA-binding" evidence="5">
    <location>
        <begin position="10"/>
        <end position="84"/>
    </location>
</feature>
<dbReference type="PANTHER" id="PTHR23098">
    <property type="entry name" value="AGAP001331-PA-RELATED"/>
    <property type="match status" value="1"/>
</dbReference>
<proteinExistence type="predicted"/>
<reference evidence="6" key="1">
    <citation type="submission" date="2013-04" db="EMBL/GenBank/DDBJ databases">
        <authorList>
            <person name="Qu J."/>
            <person name="Murali S.C."/>
            <person name="Bandaranaike D."/>
            <person name="Bellair M."/>
            <person name="Blankenburg K."/>
            <person name="Chao H."/>
            <person name="Dinh H."/>
            <person name="Doddapaneni H."/>
            <person name="Downs B."/>
            <person name="Dugan-Rocha S."/>
            <person name="Elkadiri S."/>
            <person name="Gnanaolivu R.D."/>
            <person name="Hernandez B."/>
            <person name="Javaid M."/>
            <person name="Jayaseelan J.C."/>
            <person name="Lee S."/>
            <person name="Li M."/>
            <person name="Ming W."/>
            <person name="Munidasa M."/>
            <person name="Muniz J."/>
            <person name="Nguyen L."/>
            <person name="Ongeri F."/>
            <person name="Osuji N."/>
            <person name="Pu L.-L."/>
            <person name="Puazo M."/>
            <person name="Qu C."/>
            <person name="Quiroz J."/>
            <person name="Raj R."/>
            <person name="Weissenberger G."/>
            <person name="Xin Y."/>
            <person name="Zou X."/>
            <person name="Han Y."/>
            <person name="Richards S."/>
            <person name="Worley K."/>
            <person name="Muzny D."/>
            <person name="Gibbs R."/>
        </authorList>
    </citation>
    <scope>NUCLEOTIDE SEQUENCE</scope>
    <source>
        <strain evidence="6">Sampled in the wild</strain>
    </source>
</reference>
<evidence type="ECO:0000313" key="6">
    <source>
        <dbReference type="EMBL" id="KAG8225608.1"/>
    </source>
</evidence>
<reference evidence="6" key="2">
    <citation type="submission" date="2017-10" db="EMBL/GenBank/DDBJ databases">
        <title>Ladona fulva Genome sequencing and assembly.</title>
        <authorList>
            <person name="Murali S."/>
            <person name="Richards S."/>
            <person name="Bandaranaike D."/>
            <person name="Bellair M."/>
            <person name="Blankenburg K."/>
            <person name="Chao H."/>
            <person name="Dinh H."/>
            <person name="Doddapaneni H."/>
            <person name="Dugan-Rocha S."/>
            <person name="Elkadiri S."/>
            <person name="Gnanaolivu R."/>
            <person name="Hernandez B."/>
            <person name="Skinner E."/>
            <person name="Javaid M."/>
            <person name="Lee S."/>
            <person name="Li M."/>
            <person name="Ming W."/>
            <person name="Munidasa M."/>
            <person name="Muniz J."/>
            <person name="Nguyen L."/>
            <person name="Hughes D."/>
            <person name="Osuji N."/>
            <person name="Pu L.-L."/>
            <person name="Puazo M."/>
            <person name="Qu C."/>
            <person name="Quiroz J."/>
            <person name="Raj R."/>
            <person name="Weissenberger G."/>
            <person name="Xin Y."/>
            <person name="Zou X."/>
            <person name="Han Y."/>
            <person name="Worley K."/>
            <person name="Muzny D."/>
            <person name="Gibbs R."/>
        </authorList>
    </citation>
    <scope>NUCLEOTIDE SEQUENCE</scope>
    <source>
        <strain evidence="6">Sampled in the wild</strain>
    </source>
</reference>
<protein>
    <recommendedName>
        <fullName evidence="2">Regulatory protein zeste</fullName>
    </recommendedName>
</protein>
<evidence type="ECO:0000256" key="3">
    <source>
        <dbReference type="ARBA" id="ARBA00025466"/>
    </source>
</evidence>
<dbReference type="AlphaFoldDB" id="A0A8K0K079"/>
<comment type="subunit">
    <text evidence="1">Self-associates forming complexes of several hundred monomers.</text>
</comment>
<feature type="region of interest" description="Disordered" evidence="4">
    <location>
        <begin position="154"/>
        <end position="173"/>
    </location>
</feature>
<dbReference type="GO" id="GO:0005634">
    <property type="term" value="C:nucleus"/>
    <property type="evidence" value="ECO:0007669"/>
    <property type="project" value="TreeGrafter"/>
</dbReference>
<accession>A0A8K0K079</accession>